<sequence length="536" mass="58719">MDQSEVAPDERIIEQVFGAHKPETTSIIDQDLEKCVFKATFPSATENHHPPCVVRLEASSKHCPDLTKIAAVQRMAAAALPDLVPKTIQVGKATNSEGRIFHFSVIEFVDGNTLEDVWKEMDPNAQETIVSDIAAAVKTLHRIRLQVSAAGGVAPGGLLSPAETDIATDICLFGGPLTGFLTEGPALLKAVREFWKLKKDFCTEDGFSVPHNVIIRSKFEELGSIMVSDVAMAQWPREAVLCHNDLTPRNFIIQSDTSPDGKANYRLAAIIDWEAAGFYPPSYELSLQDTYLSGGHRHLSFYLLLKEHLREITPISSSQIALCQAMALVFESQQKLLSNGSNVPANIRKRFIEQFHLIRSPHPYVVVSWSFLNFCDDFLGGGLGASGAAFRRAIPVFSSVRTVEFDDDEVKASLTAASPWGSALKESPSFDTLPVLLRVTGGLVSAGLACLTLAVGRRVGTTIPGDCEHIDVGVVSRLGYGYWPLRTGELVVVDLLLRAYKEHFFQADPWKGALEYLGTGLVLDIFEWVELPADEP</sequence>
<protein>
    <submittedName>
        <fullName evidence="1">Uncharacterized protein</fullName>
    </submittedName>
</protein>
<reference evidence="1" key="1">
    <citation type="submission" date="2022-10" db="EMBL/GenBank/DDBJ databases">
        <title>Genome Sequence of Xylaria curta.</title>
        <authorList>
            <person name="Buettner E."/>
        </authorList>
    </citation>
    <scope>NUCLEOTIDE SEQUENCE</scope>
    <source>
        <strain evidence="1">Babe10</strain>
    </source>
</reference>
<dbReference type="EMBL" id="JAPDGR010000333">
    <property type="protein sequence ID" value="KAJ2991414.1"/>
    <property type="molecule type" value="Genomic_DNA"/>
</dbReference>
<evidence type="ECO:0000313" key="2">
    <source>
        <dbReference type="Proteomes" id="UP001143856"/>
    </source>
</evidence>
<name>A0ACC1PHX2_9PEZI</name>
<dbReference type="Proteomes" id="UP001143856">
    <property type="component" value="Unassembled WGS sequence"/>
</dbReference>
<keyword evidence="2" id="KW-1185">Reference proteome</keyword>
<organism evidence="1 2">
    <name type="scientific">Xylaria curta</name>
    <dbReference type="NCBI Taxonomy" id="42375"/>
    <lineage>
        <taxon>Eukaryota</taxon>
        <taxon>Fungi</taxon>
        <taxon>Dikarya</taxon>
        <taxon>Ascomycota</taxon>
        <taxon>Pezizomycotina</taxon>
        <taxon>Sordariomycetes</taxon>
        <taxon>Xylariomycetidae</taxon>
        <taxon>Xylariales</taxon>
        <taxon>Xylariaceae</taxon>
        <taxon>Xylaria</taxon>
    </lineage>
</organism>
<accession>A0ACC1PHX2</accession>
<proteinExistence type="predicted"/>
<comment type="caution">
    <text evidence="1">The sequence shown here is derived from an EMBL/GenBank/DDBJ whole genome shotgun (WGS) entry which is preliminary data.</text>
</comment>
<gene>
    <name evidence="1" type="ORF">NUW58_g2520</name>
</gene>
<evidence type="ECO:0000313" key="1">
    <source>
        <dbReference type="EMBL" id="KAJ2991414.1"/>
    </source>
</evidence>